<keyword evidence="1" id="KW-1133">Transmembrane helix</keyword>
<evidence type="ECO:0000256" key="1">
    <source>
        <dbReference type="SAM" id="Phobius"/>
    </source>
</evidence>
<feature type="transmembrane region" description="Helical" evidence="1">
    <location>
        <begin position="72"/>
        <end position="96"/>
    </location>
</feature>
<reference evidence="2 3" key="1">
    <citation type="journal article" date="2019" name="Sci. Rep.">
        <title>Orb-weaving spider Araneus ventricosus genome elucidates the spidroin gene catalogue.</title>
        <authorList>
            <person name="Kono N."/>
            <person name="Nakamura H."/>
            <person name="Ohtoshi R."/>
            <person name="Moran D.A.P."/>
            <person name="Shinohara A."/>
            <person name="Yoshida Y."/>
            <person name="Fujiwara M."/>
            <person name="Mori M."/>
            <person name="Tomita M."/>
            <person name="Arakawa K."/>
        </authorList>
    </citation>
    <scope>NUCLEOTIDE SEQUENCE [LARGE SCALE GENOMIC DNA]</scope>
</reference>
<evidence type="ECO:0008006" key="4">
    <source>
        <dbReference type="Google" id="ProtNLM"/>
    </source>
</evidence>
<dbReference type="OrthoDB" id="6433170at2759"/>
<evidence type="ECO:0000313" key="2">
    <source>
        <dbReference type="EMBL" id="GBN09875.1"/>
    </source>
</evidence>
<feature type="transmembrane region" description="Helical" evidence="1">
    <location>
        <begin position="116"/>
        <end position="134"/>
    </location>
</feature>
<sequence>MIILMTSAILLMFPALVAMLSGAVYYAFSDLLGMFCEKLRNAQSFVVDYKVVMGLFQNYNDFSKMAHDVEKLLSSTSFLLLCSQWLNLYVVLVTYVMVDNKSFTTVHTWECIPRLILAPLTITILVFCASRVSSQVYKMRNHLRSIYNNLDYNIETLHLVKKMIKTEVPQMTACSILSLKPVLILSLFGSVLTYGLLVLSIRKSESAITR</sequence>
<keyword evidence="1" id="KW-0812">Transmembrane</keyword>
<evidence type="ECO:0000313" key="3">
    <source>
        <dbReference type="Proteomes" id="UP000499080"/>
    </source>
</evidence>
<organism evidence="2 3">
    <name type="scientific">Araneus ventricosus</name>
    <name type="common">Orbweaver spider</name>
    <name type="synonym">Epeira ventricosa</name>
    <dbReference type="NCBI Taxonomy" id="182803"/>
    <lineage>
        <taxon>Eukaryota</taxon>
        <taxon>Metazoa</taxon>
        <taxon>Ecdysozoa</taxon>
        <taxon>Arthropoda</taxon>
        <taxon>Chelicerata</taxon>
        <taxon>Arachnida</taxon>
        <taxon>Araneae</taxon>
        <taxon>Araneomorphae</taxon>
        <taxon>Entelegynae</taxon>
        <taxon>Araneoidea</taxon>
        <taxon>Araneidae</taxon>
        <taxon>Araneus</taxon>
    </lineage>
</organism>
<name>A0A4Y2L5D5_ARAVE</name>
<protein>
    <recommendedName>
        <fullName evidence="4">Gustatory receptor</fullName>
    </recommendedName>
</protein>
<keyword evidence="1" id="KW-0472">Membrane</keyword>
<comment type="caution">
    <text evidence="2">The sequence shown here is derived from an EMBL/GenBank/DDBJ whole genome shotgun (WGS) entry which is preliminary data.</text>
</comment>
<feature type="transmembrane region" description="Helical" evidence="1">
    <location>
        <begin position="6"/>
        <end position="28"/>
    </location>
</feature>
<feature type="transmembrane region" description="Helical" evidence="1">
    <location>
        <begin position="182"/>
        <end position="201"/>
    </location>
</feature>
<gene>
    <name evidence="2" type="ORF">AVEN_31845_1</name>
</gene>
<dbReference type="AlphaFoldDB" id="A0A4Y2L5D5"/>
<dbReference type="Proteomes" id="UP000499080">
    <property type="component" value="Unassembled WGS sequence"/>
</dbReference>
<proteinExistence type="predicted"/>
<accession>A0A4Y2L5D5</accession>
<dbReference type="EMBL" id="BGPR01005402">
    <property type="protein sequence ID" value="GBN09875.1"/>
    <property type="molecule type" value="Genomic_DNA"/>
</dbReference>
<keyword evidence="3" id="KW-1185">Reference proteome</keyword>